<dbReference type="GO" id="GO:0015910">
    <property type="term" value="P:long-chain fatty acid import into peroxisome"/>
    <property type="evidence" value="ECO:0007669"/>
    <property type="project" value="TreeGrafter"/>
</dbReference>
<evidence type="ECO:0000313" key="7">
    <source>
        <dbReference type="EMBL" id="KAK0169405.1"/>
    </source>
</evidence>
<evidence type="ECO:0000259" key="6">
    <source>
        <dbReference type="Pfam" id="PF00005"/>
    </source>
</evidence>
<name>A0AA39KPT3_MICHY</name>
<dbReference type="PANTHER" id="PTHR11384:SF62">
    <property type="entry name" value="ATP-BINDING CASSETTE SUB-FAMILY D MEMBER 3"/>
    <property type="match status" value="1"/>
</dbReference>
<sequence>IATVVGFYAVSIPFFQKNHSVLTGTTDHRFKNYYVNGRMMVKMAEAIGRLILAGRELTRLAGFTARVTDIRKVLDELNKGKYERTMISDTKNLSIGHPGAGRIIAQDNIICFDRVPLVTPNGDVLVREFSFTVKSGMNVLVCGPNGCGKSSLFRVLGELWPVWGGVVTKPPSGKLFYIPQRPYMTLGTLRDQVIYPHTQAEMQRRNYAKDEDLQKYLDLV</sequence>
<dbReference type="InterPro" id="IPR003439">
    <property type="entry name" value="ABC_transporter-like_ATP-bd"/>
</dbReference>
<comment type="caution">
    <text evidence="7">The sequence shown here is derived from an EMBL/GenBank/DDBJ whole genome shotgun (WGS) entry which is preliminary data.</text>
</comment>
<gene>
    <name evidence="7" type="ORF">PV327_011597</name>
</gene>
<dbReference type="GO" id="GO:0007031">
    <property type="term" value="P:peroxisome organization"/>
    <property type="evidence" value="ECO:0007669"/>
    <property type="project" value="TreeGrafter"/>
</dbReference>
<evidence type="ECO:0000256" key="3">
    <source>
        <dbReference type="ARBA" id="ARBA00022692"/>
    </source>
</evidence>
<feature type="non-terminal residue" evidence="7">
    <location>
        <position position="220"/>
    </location>
</feature>
<dbReference type="GO" id="GO:0042760">
    <property type="term" value="P:very long-chain fatty acid catabolic process"/>
    <property type="evidence" value="ECO:0007669"/>
    <property type="project" value="TreeGrafter"/>
</dbReference>
<evidence type="ECO:0000256" key="2">
    <source>
        <dbReference type="ARBA" id="ARBA00022448"/>
    </source>
</evidence>
<dbReference type="EMBL" id="JAQQBR010001190">
    <property type="protein sequence ID" value="KAK0169405.1"/>
    <property type="molecule type" value="Genomic_DNA"/>
</dbReference>
<reference evidence="7" key="2">
    <citation type="submission" date="2023-03" db="EMBL/GenBank/DDBJ databases">
        <authorList>
            <person name="Inwood S.N."/>
            <person name="Skelly J.G."/>
            <person name="Guhlin J."/>
            <person name="Harrop T.W.R."/>
            <person name="Goldson S.G."/>
            <person name="Dearden P.K."/>
        </authorList>
    </citation>
    <scope>NUCLEOTIDE SEQUENCE</scope>
    <source>
        <strain evidence="7">Lincoln</strain>
        <tissue evidence="7">Whole body</tissue>
    </source>
</reference>
<evidence type="ECO:0000256" key="1">
    <source>
        <dbReference type="ARBA" id="ARBA00008575"/>
    </source>
</evidence>
<protein>
    <recommendedName>
        <fullName evidence="6">ABC transporter domain-containing protein</fullName>
    </recommendedName>
</protein>
<dbReference type="GO" id="GO:0042626">
    <property type="term" value="F:ATPase-coupled transmembrane transporter activity"/>
    <property type="evidence" value="ECO:0007669"/>
    <property type="project" value="TreeGrafter"/>
</dbReference>
<evidence type="ECO:0000256" key="5">
    <source>
        <dbReference type="ARBA" id="ARBA00023136"/>
    </source>
</evidence>
<dbReference type="GO" id="GO:0005524">
    <property type="term" value="F:ATP binding"/>
    <property type="evidence" value="ECO:0007669"/>
    <property type="project" value="InterPro"/>
</dbReference>
<dbReference type="InterPro" id="IPR027417">
    <property type="entry name" value="P-loop_NTPase"/>
</dbReference>
<evidence type="ECO:0000313" key="8">
    <source>
        <dbReference type="Proteomes" id="UP001168972"/>
    </source>
</evidence>
<keyword evidence="8" id="KW-1185">Reference proteome</keyword>
<dbReference type="AlphaFoldDB" id="A0AA39KPT3"/>
<dbReference type="Proteomes" id="UP001168972">
    <property type="component" value="Unassembled WGS sequence"/>
</dbReference>
<reference evidence="7" key="1">
    <citation type="journal article" date="2023" name="bioRxiv">
        <title>Scaffold-level genome assemblies of two parasitoid biocontrol wasps reveal the parthenogenesis mechanism and an associated novel virus.</title>
        <authorList>
            <person name="Inwood S."/>
            <person name="Skelly J."/>
            <person name="Guhlin J."/>
            <person name="Harrop T."/>
            <person name="Goldson S."/>
            <person name="Dearden P."/>
        </authorList>
    </citation>
    <scope>NUCLEOTIDE SEQUENCE</scope>
    <source>
        <strain evidence="7">Lincoln</strain>
        <tissue evidence="7">Whole body</tissue>
    </source>
</reference>
<dbReference type="GO" id="GO:0016887">
    <property type="term" value="F:ATP hydrolysis activity"/>
    <property type="evidence" value="ECO:0007669"/>
    <property type="project" value="InterPro"/>
</dbReference>
<accession>A0AA39KPT3</accession>
<keyword evidence="2" id="KW-0813">Transport</keyword>
<dbReference type="GO" id="GO:0006635">
    <property type="term" value="P:fatty acid beta-oxidation"/>
    <property type="evidence" value="ECO:0007669"/>
    <property type="project" value="TreeGrafter"/>
</dbReference>
<organism evidence="7 8">
    <name type="scientific">Microctonus hyperodae</name>
    <name type="common">Parasitoid wasp</name>
    <dbReference type="NCBI Taxonomy" id="165561"/>
    <lineage>
        <taxon>Eukaryota</taxon>
        <taxon>Metazoa</taxon>
        <taxon>Ecdysozoa</taxon>
        <taxon>Arthropoda</taxon>
        <taxon>Hexapoda</taxon>
        <taxon>Insecta</taxon>
        <taxon>Pterygota</taxon>
        <taxon>Neoptera</taxon>
        <taxon>Endopterygota</taxon>
        <taxon>Hymenoptera</taxon>
        <taxon>Apocrita</taxon>
        <taxon>Ichneumonoidea</taxon>
        <taxon>Braconidae</taxon>
        <taxon>Euphorinae</taxon>
        <taxon>Microctonus</taxon>
    </lineage>
</organism>
<feature type="non-terminal residue" evidence="7">
    <location>
        <position position="1"/>
    </location>
</feature>
<feature type="domain" description="ABC transporter" evidence="6">
    <location>
        <begin position="127"/>
        <end position="166"/>
    </location>
</feature>
<dbReference type="GO" id="GO:0005778">
    <property type="term" value="C:peroxisomal membrane"/>
    <property type="evidence" value="ECO:0007669"/>
    <property type="project" value="TreeGrafter"/>
</dbReference>
<dbReference type="SUPFAM" id="SSF52540">
    <property type="entry name" value="P-loop containing nucleoside triphosphate hydrolases"/>
    <property type="match status" value="1"/>
</dbReference>
<keyword evidence="5" id="KW-0472">Membrane</keyword>
<evidence type="ECO:0000256" key="4">
    <source>
        <dbReference type="ARBA" id="ARBA00022989"/>
    </source>
</evidence>
<dbReference type="InterPro" id="IPR050835">
    <property type="entry name" value="ABC_transporter_sub-D"/>
</dbReference>
<keyword evidence="3" id="KW-0812">Transmembrane</keyword>
<dbReference type="GO" id="GO:0005324">
    <property type="term" value="F:long-chain fatty acid transmembrane transporter activity"/>
    <property type="evidence" value="ECO:0007669"/>
    <property type="project" value="TreeGrafter"/>
</dbReference>
<proteinExistence type="inferred from homology"/>
<keyword evidence="4" id="KW-1133">Transmembrane helix</keyword>
<dbReference type="PANTHER" id="PTHR11384">
    <property type="entry name" value="ATP-BINDING CASSETTE, SUB-FAMILY D MEMBER"/>
    <property type="match status" value="1"/>
</dbReference>
<dbReference type="Gene3D" id="3.40.50.300">
    <property type="entry name" value="P-loop containing nucleotide triphosphate hydrolases"/>
    <property type="match status" value="1"/>
</dbReference>
<dbReference type="Pfam" id="PF00005">
    <property type="entry name" value="ABC_tran"/>
    <property type="match status" value="1"/>
</dbReference>
<comment type="similarity">
    <text evidence="1">Belongs to the ABC transporter superfamily. ABCD family. Peroxisomal fatty acyl CoA transporter (TC 3.A.1.203) subfamily.</text>
</comment>